<dbReference type="Proteomes" id="UP000790377">
    <property type="component" value="Unassembled WGS sequence"/>
</dbReference>
<feature type="non-terminal residue" evidence="1">
    <location>
        <position position="182"/>
    </location>
</feature>
<accession>A0ACB8ACT0</accession>
<feature type="non-terminal residue" evidence="1">
    <location>
        <position position="1"/>
    </location>
</feature>
<name>A0ACB8ACT0_9AGAM</name>
<proteinExistence type="predicted"/>
<comment type="caution">
    <text evidence="1">The sequence shown here is derived from an EMBL/GenBank/DDBJ whole genome shotgun (WGS) entry which is preliminary data.</text>
</comment>
<sequence length="182" mass="20397">LHELIPGLYLAFSDSHDASGNGGIDKLRTWDEKKFTHIIRVSYDVDLFVHGTREQCLTDTNDNSREEEAVHLLRLCTTGRADCPAKNHPTLTPIQLLAARDFLSLAMPYTHPDEEYQESHGGDEVQVLIVAPQDFAAPTNTTSRADILAIAVCYLAFASGNRVETVLQYIQEEEEVNEIWRG</sequence>
<organism evidence="1 2">
    <name type="scientific">Hygrophoropsis aurantiaca</name>
    <dbReference type="NCBI Taxonomy" id="72124"/>
    <lineage>
        <taxon>Eukaryota</taxon>
        <taxon>Fungi</taxon>
        <taxon>Dikarya</taxon>
        <taxon>Basidiomycota</taxon>
        <taxon>Agaricomycotina</taxon>
        <taxon>Agaricomycetes</taxon>
        <taxon>Agaricomycetidae</taxon>
        <taxon>Boletales</taxon>
        <taxon>Coniophorineae</taxon>
        <taxon>Hygrophoropsidaceae</taxon>
        <taxon>Hygrophoropsis</taxon>
    </lineage>
</organism>
<protein>
    <submittedName>
        <fullName evidence="1">Uncharacterized protein</fullName>
    </submittedName>
</protein>
<evidence type="ECO:0000313" key="2">
    <source>
        <dbReference type="Proteomes" id="UP000790377"/>
    </source>
</evidence>
<dbReference type="EMBL" id="MU267682">
    <property type="protein sequence ID" value="KAH7911316.1"/>
    <property type="molecule type" value="Genomic_DNA"/>
</dbReference>
<gene>
    <name evidence="1" type="ORF">BJ138DRAFT_969690</name>
</gene>
<keyword evidence="2" id="KW-1185">Reference proteome</keyword>
<reference evidence="1" key="1">
    <citation type="journal article" date="2021" name="New Phytol.">
        <title>Evolutionary innovations through gain and loss of genes in the ectomycorrhizal Boletales.</title>
        <authorList>
            <person name="Wu G."/>
            <person name="Miyauchi S."/>
            <person name="Morin E."/>
            <person name="Kuo A."/>
            <person name="Drula E."/>
            <person name="Varga T."/>
            <person name="Kohler A."/>
            <person name="Feng B."/>
            <person name="Cao Y."/>
            <person name="Lipzen A."/>
            <person name="Daum C."/>
            <person name="Hundley H."/>
            <person name="Pangilinan J."/>
            <person name="Johnson J."/>
            <person name="Barry K."/>
            <person name="LaButti K."/>
            <person name="Ng V."/>
            <person name="Ahrendt S."/>
            <person name="Min B."/>
            <person name="Choi I.G."/>
            <person name="Park H."/>
            <person name="Plett J.M."/>
            <person name="Magnuson J."/>
            <person name="Spatafora J.W."/>
            <person name="Nagy L.G."/>
            <person name="Henrissat B."/>
            <person name="Grigoriev I.V."/>
            <person name="Yang Z.L."/>
            <person name="Xu J."/>
            <person name="Martin F.M."/>
        </authorList>
    </citation>
    <scope>NUCLEOTIDE SEQUENCE</scope>
    <source>
        <strain evidence="1">ATCC 28755</strain>
    </source>
</reference>
<evidence type="ECO:0000313" key="1">
    <source>
        <dbReference type="EMBL" id="KAH7911316.1"/>
    </source>
</evidence>